<sequence length="37" mass="4174">MPHQKCTSALHCCSCNRKNDKPIATIKKGETRWTGQT</sequence>
<comment type="caution">
    <text evidence="1">The sequence shown here is derived from an EMBL/GenBank/DDBJ whole genome shotgun (WGS) entry which is preliminary data.</text>
</comment>
<reference evidence="1 2" key="1">
    <citation type="submission" date="2016-01" db="EMBL/GenBank/DDBJ databases">
        <title>Draft Genome Sequences of Seven Thermophilic Sporeformers Isolated from Foods.</title>
        <authorList>
            <person name="Berendsen E.M."/>
            <person name="Wells-Bennik M.H."/>
            <person name="Krawcyk A.O."/>
            <person name="De Jong A."/>
            <person name="Holsappel S."/>
            <person name="Eijlander R.T."/>
            <person name="Kuipers O.P."/>
        </authorList>
    </citation>
    <scope>NUCLEOTIDE SEQUENCE [LARGE SCALE GENOMIC DNA]</scope>
    <source>
        <strain evidence="1 2">B4119</strain>
    </source>
</reference>
<name>A0A150LUN9_9BACL</name>
<accession>A0A150LUN9</accession>
<protein>
    <submittedName>
        <fullName evidence="1">Uncharacterized protein</fullName>
    </submittedName>
</protein>
<dbReference type="AlphaFoldDB" id="A0A150LUN9"/>
<evidence type="ECO:0000313" key="2">
    <source>
        <dbReference type="Proteomes" id="UP000075455"/>
    </source>
</evidence>
<dbReference type="EMBL" id="LQYS01000037">
    <property type="protein sequence ID" value="KYD15739.1"/>
    <property type="molecule type" value="Genomic_DNA"/>
</dbReference>
<proteinExistence type="predicted"/>
<dbReference type="Proteomes" id="UP000075455">
    <property type="component" value="Unassembled WGS sequence"/>
</dbReference>
<dbReference type="STRING" id="81408.B4119_2167"/>
<evidence type="ECO:0000313" key="1">
    <source>
        <dbReference type="EMBL" id="KYD15739.1"/>
    </source>
</evidence>
<gene>
    <name evidence="1" type="ORF">B4119_2167</name>
</gene>
<organism evidence="1 2">
    <name type="scientific">Saccharococcus caldoxylosilyticus</name>
    <dbReference type="NCBI Taxonomy" id="81408"/>
    <lineage>
        <taxon>Bacteria</taxon>
        <taxon>Bacillati</taxon>
        <taxon>Bacillota</taxon>
        <taxon>Bacilli</taxon>
        <taxon>Bacillales</taxon>
        <taxon>Anoxybacillaceae</taxon>
        <taxon>Saccharococcus</taxon>
    </lineage>
</organism>